<evidence type="ECO:0000256" key="6">
    <source>
        <dbReference type="SAM" id="Phobius"/>
    </source>
</evidence>
<dbReference type="InParanoid" id="E9H1R3"/>
<evidence type="ECO:0000313" key="8">
    <source>
        <dbReference type="EMBL" id="EFX74218.1"/>
    </source>
</evidence>
<keyword evidence="4 6" id="KW-1133">Transmembrane helix</keyword>
<dbReference type="KEGG" id="dpx:DAPPUDRAFT_200057"/>
<feature type="transmembrane region" description="Helical" evidence="6">
    <location>
        <begin position="74"/>
        <end position="95"/>
    </location>
</feature>
<dbReference type="HOGENOM" id="CLU_046474_0_0_1"/>
<dbReference type="EMBL" id="GL732584">
    <property type="protein sequence ID" value="EFX74218.1"/>
    <property type="molecule type" value="Genomic_DNA"/>
</dbReference>
<evidence type="ECO:0000256" key="2">
    <source>
        <dbReference type="ARBA" id="ARBA00008924"/>
    </source>
</evidence>
<dbReference type="PANTHER" id="PTHR12459">
    <property type="entry name" value="TRANSMEMBRANE PROTEIN 135-RELATED"/>
    <property type="match status" value="1"/>
</dbReference>
<feature type="transmembrane region" description="Helical" evidence="6">
    <location>
        <begin position="277"/>
        <end position="296"/>
    </location>
</feature>
<dbReference type="STRING" id="6669.E9H1R3"/>
<dbReference type="OrthoDB" id="291792at2759"/>
<dbReference type="Proteomes" id="UP000000305">
    <property type="component" value="Unassembled WGS sequence"/>
</dbReference>
<dbReference type="InterPro" id="IPR026749">
    <property type="entry name" value="Tmem135"/>
</dbReference>
<feature type="domain" description="Transmembrane protein 135 N-terminal" evidence="7">
    <location>
        <begin position="10"/>
        <end position="141"/>
    </location>
</feature>
<keyword evidence="5 6" id="KW-0472">Membrane</keyword>
<proteinExistence type="inferred from homology"/>
<evidence type="ECO:0000256" key="1">
    <source>
        <dbReference type="ARBA" id="ARBA00004127"/>
    </source>
</evidence>
<dbReference type="OMA" id="HPWTDKC"/>
<dbReference type="PROSITE" id="PS51257">
    <property type="entry name" value="PROKAR_LIPOPROTEIN"/>
    <property type="match status" value="1"/>
</dbReference>
<comment type="similarity">
    <text evidence="2">Belongs to the TMEM135 family.</text>
</comment>
<organism evidence="8 9">
    <name type="scientific">Daphnia pulex</name>
    <name type="common">Water flea</name>
    <dbReference type="NCBI Taxonomy" id="6669"/>
    <lineage>
        <taxon>Eukaryota</taxon>
        <taxon>Metazoa</taxon>
        <taxon>Ecdysozoa</taxon>
        <taxon>Arthropoda</taxon>
        <taxon>Crustacea</taxon>
        <taxon>Branchiopoda</taxon>
        <taxon>Diplostraca</taxon>
        <taxon>Cladocera</taxon>
        <taxon>Anomopoda</taxon>
        <taxon>Daphniidae</taxon>
        <taxon>Daphnia</taxon>
    </lineage>
</organism>
<evidence type="ECO:0000313" key="9">
    <source>
        <dbReference type="Proteomes" id="UP000000305"/>
    </source>
</evidence>
<keyword evidence="9" id="KW-1185">Reference proteome</keyword>
<evidence type="ECO:0000256" key="5">
    <source>
        <dbReference type="ARBA" id="ARBA00023136"/>
    </source>
</evidence>
<keyword evidence="3 6" id="KW-0812">Transmembrane</keyword>
<dbReference type="FunCoup" id="E9H1R3">
    <property type="interactions" value="1056"/>
</dbReference>
<evidence type="ECO:0000256" key="3">
    <source>
        <dbReference type="ARBA" id="ARBA00022692"/>
    </source>
</evidence>
<dbReference type="eggNOG" id="KOG1398">
    <property type="taxonomic scope" value="Eukaryota"/>
</dbReference>
<feature type="transmembrane region" description="Helical" evidence="6">
    <location>
        <begin position="101"/>
        <end position="118"/>
    </location>
</feature>
<dbReference type="GO" id="GO:0012505">
    <property type="term" value="C:endomembrane system"/>
    <property type="evidence" value="ECO:0007669"/>
    <property type="project" value="UniProtKB-SubCell"/>
</dbReference>
<reference evidence="8 9" key="1">
    <citation type="journal article" date="2011" name="Science">
        <title>The ecoresponsive genome of Daphnia pulex.</title>
        <authorList>
            <person name="Colbourne J.K."/>
            <person name="Pfrender M.E."/>
            <person name="Gilbert D."/>
            <person name="Thomas W.K."/>
            <person name="Tucker A."/>
            <person name="Oakley T.H."/>
            <person name="Tokishita S."/>
            <person name="Aerts A."/>
            <person name="Arnold G.J."/>
            <person name="Basu M.K."/>
            <person name="Bauer D.J."/>
            <person name="Caceres C.E."/>
            <person name="Carmel L."/>
            <person name="Casola C."/>
            <person name="Choi J.H."/>
            <person name="Detter J.C."/>
            <person name="Dong Q."/>
            <person name="Dusheyko S."/>
            <person name="Eads B.D."/>
            <person name="Frohlich T."/>
            <person name="Geiler-Samerotte K.A."/>
            <person name="Gerlach D."/>
            <person name="Hatcher P."/>
            <person name="Jogdeo S."/>
            <person name="Krijgsveld J."/>
            <person name="Kriventseva E.V."/>
            <person name="Kultz D."/>
            <person name="Laforsch C."/>
            <person name="Lindquist E."/>
            <person name="Lopez J."/>
            <person name="Manak J.R."/>
            <person name="Muller J."/>
            <person name="Pangilinan J."/>
            <person name="Patwardhan R.P."/>
            <person name="Pitluck S."/>
            <person name="Pritham E.J."/>
            <person name="Rechtsteiner A."/>
            <person name="Rho M."/>
            <person name="Rogozin I.B."/>
            <person name="Sakarya O."/>
            <person name="Salamov A."/>
            <person name="Schaack S."/>
            <person name="Shapiro H."/>
            <person name="Shiga Y."/>
            <person name="Skalitzky C."/>
            <person name="Smith Z."/>
            <person name="Souvorov A."/>
            <person name="Sung W."/>
            <person name="Tang Z."/>
            <person name="Tsuchiya D."/>
            <person name="Tu H."/>
            <person name="Vos H."/>
            <person name="Wang M."/>
            <person name="Wolf Y.I."/>
            <person name="Yamagata H."/>
            <person name="Yamada T."/>
            <person name="Ye Y."/>
            <person name="Shaw J.R."/>
            <person name="Andrews J."/>
            <person name="Crease T.J."/>
            <person name="Tang H."/>
            <person name="Lucas S.M."/>
            <person name="Robertson H.M."/>
            <person name="Bork P."/>
            <person name="Koonin E.V."/>
            <person name="Zdobnov E.M."/>
            <person name="Grigoriev I.V."/>
            <person name="Lynch M."/>
            <person name="Boore J.L."/>
        </authorList>
    </citation>
    <scope>NUCLEOTIDE SEQUENCE [LARGE SCALE GENOMIC DNA]</scope>
</reference>
<sequence length="437" mass="49020">MVAFSKHYLPFSCYEVGHTWTPFCPSASSGVGLSCFEEGLKIYSSVYLLSALLSGKLPNIAQCKRIFSSIVQSSFFLACNGFCFIGAFCICRQIFGRFGVLSSGFFPSFIANLIAILVERPTRRPALAIYVTNVASETIYNQLVARRFLTPIPHGDIIIFSLTLAGLFRWFQATQDRNNFLFKLLRALVGEGEIRSPSNLPTVKTPPGKGIWNKSHPLCPHTQGCLQNSFQVLFKRFLCGWGLHASVSAILSFPLIMRKPSNLLLLLKGMKHVRFGAFIASLATIYQAVCCALRWLQDSNRKSHSILAGLLAGISVGFYRNSTLILYLAWKTLEVLYYEGIEAGYLMKVPGFASFLYSLSTSILFHAAVMEPHNLKPSYWKFLMKITGSRISQLNRTSLDCLGLQSSKMLPNFNPEYESNHISDQFKLWLQGHKDEY</sequence>
<accession>E9H1R3</accession>
<feature type="transmembrane region" description="Helical" evidence="6">
    <location>
        <begin position="350"/>
        <end position="369"/>
    </location>
</feature>
<dbReference type="PANTHER" id="PTHR12459:SF15">
    <property type="entry name" value="TRANSMEMBRANE PROTEIN 135"/>
    <property type="match status" value="1"/>
</dbReference>
<dbReference type="Pfam" id="PF15982">
    <property type="entry name" value="TMEM135_C_rich"/>
    <property type="match status" value="1"/>
</dbReference>
<gene>
    <name evidence="8" type="ORF">DAPPUDRAFT_200057</name>
</gene>
<dbReference type="AlphaFoldDB" id="E9H1R3"/>
<dbReference type="InterPro" id="IPR031926">
    <property type="entry name" value="TMEM135_N"/>
</dbReference>
<protein>
    <recommendedName>
        <fullName evidence="7">Transmembrane protein 135 N-terminal domain-containing protein</fullName>
    </recommendedName>
</protein>
<feature type="transmembrane region" description="Helical" evidence="6">
    <location>
        <begin position="237"/>
        <end position="257"/>
    </location>
</feature>
<evidence type="ECO:0000256" key="4">
    <source>
        <dbReference type="ARBA" id="ARBA00022989"/>
    </source>
</evidence>
<feature type="transmembrane region" description="Helical" evidence="6">
    <location>
        <begin position="308"/>
        <end position="330"/>
    </location>
</feature>
<name>E9H1R3_DAPPU</name>
<evidence type="ECO:0000259" key="7">
    <source>
        <dbReference type="Pfam" id="PF15982"/>
    </source>
</evidence>
<comment type="subcellular location">
    <subcellularLocation>
        <location evidence="1">Endomembrane system</location>
        <topology evidence="1">Multi-pass membrane protein</topology>
    </subcellularLocation>
</comment>